<keyword evidence="4" id="KW-1185">Reference proteome</keyword>
<dbReference type="Proteomes" id="UP000789595">
    <property type="component" value="Unassembled WGS sequence"/>
</dbReference>
<feature type="compositionally biased region" description="Basic and acidic residues" evidence="1">
    <location>
        <begin position="525"/>
        <end position="534"/>
    </location>
</feature>
<dbReference type="EMBL" id="CAKKNE010000005">
    <property type="protein sequence ID" value="CAH0376846.1"/>
    <property type="molecule type" value="Genomic_DNA"/>
</dbReference>
<evidence type="ECO:0000313" key="4">
    <source>
        <dbReference type="Proteomes" id="UP000789595"/>
    </source>
</evidence>
<reference evidence="2" key="1">
    <citation type="submission" date="2021-01" db="EMBL/GenBank/DDBJ databases">
        <authorList>
            <person name="Corre E."/>
            <person name="Pelletier E."/>
            <person name="Niang G."/>
            <person name="Scheremetjew M."/>
            <person name="Finn R."/>
            <person name="Kale V."/>
            <person name="Holt S."/>
            <person name="Cochrane G."/>
            <person name="Meng A."/>
            <person name="Brown T."/>
            <person name="Cohen L."/>
        </authorList>
    </citation>
    <scope>NUCLEOTIDE SEQUENCE</scope>
    <source>
        <strain evidence="2">CCMP1756</strain>
    </source>
</reference>
<organism evidence="2">
    <name type="scientific">Pelagomonas calceolata</name>
    <dbReference type="NCBI Taxonomy" id="35677"/>
    <lineage>
        <taxon>Eukaryota</taxon>
        <taxon>Sar</taxon>
        <taxon>Stramenopiles</taxon>
        <taxon>Ochrophyta</taxon>
        <taxon>Pelagophyceae</taxon>
        <taxon>Pelagomonadales</taxon>
        <taxon>Pelagomonadaceae</taxon>
        <taxon>Pelagomonas</taxon>
    </lineage>
</organism>
<evidence type="ECO:0000313" key="3">
    <source>
        <dbReference type="EMBL" id="CAH0376846.1"/>
    </source>
</evidence>
<proteinExistence type="predicted"/>
<dbReference type="SUPFAM" id="SSF52540">
    <property type="entry name" value="P-loop containing nucleoside triphosphate hydrolases"/>
    <property type="match status" value="1"/>
</dbReference>
<dbReference type="InterPro" id="IPR027417">
    <property type="entry name" value="P-loop_NTPase"/>
</dbReference>
<gene>
    <name evidence="2" type="ORF">PCAL00307_LOCUS10748</name>
    <name evidence="3" type="ORF">PECAL_5P14390</name>
</gene>
<sequence length="604" mass="68519">MVGYGLTRRRRRAHQAKQQIASAREKRLTDAFGEDGKVLARALSNEKPSVFESTRPINQAPPRKLNENDRKSVSNDELMKRLSVPPPPSINERVGKASQSLADMSGPRLLFKIFSIVLTAHIVMSTYLHFTREDHLDDQAYDEFGVHLSAHDLERVRRDRETEAMPTLLMVCGLEKSGATYIRQLLLDNLEIAPLDTHDNDHHNEPAMMLLREAAGISSSNDIPRNDPAYLMRETLKPGSAAAKTTLVVLVAKAPEAWVASSILRPHPHYKPMAGRRLSEDDIDTLLERRAKSHRDAFRLQRSLKMDGGGLDAVAYEDVLRDPEAFVDNIARAHGLHRRRGGHLLDTHHITSDAILNTLTEKRWIHAEENATSHSHMRSHVQADAGHGAARRARYAQQGHFSRKAWYLERKYLSDMPRSAVQLTRRHYDHEADALLGFSYERRASRRSARKQHRRRKHLRKVLKFIDHLLYKFMKWSLLLLLAVGAFVYYRLEINPLPEEEEEAMRPAAPPPRPAPARPPPTPSDLERMRRNEAELQAALDEARFHSRRPAARPARSEPAEPAAYEAMWGAPQFSDDSSDSSSSDSEDDVPFDFSTDSDSEDGA</sequence>
<name>A0A7S4E7Z3_9STRA</name>
<accession>A0A7S4E7Z3</accession>
<feature type="region of interest" description="Disordered" evidence="1">
    <location>
        <begin position="49"/>
        <end position="73"/>
    </location>
</feature>
<feature type="compositionally biased region" description="Basic and acidic residues" evidence="1">
    <location>
        <begin position="64"/>
        <end position="73"/>
    </location>
</feature>
<evidence type="ECO:0000256" key="1">
    <source>
        <dbReference type="SAM" id="MobiDB-lite"/>
    </source>
</evidence>
<dbReference type="AlphaFoldDB" id="A0A7S4E7Z3"/>
<evidence type="ECO:0000313" key="2">
    <source>
        <dbReference type="EMBL" id="CAE0695312.1"/>
    </source>
</evidence>
<dbReference type="EMBL" id="HBIW01012506">
    <property type="protein sequence ID" value="CAE0695312.1"/>
    <property type="molecule type" value="Transcribed_RNA"/>
</dbReference>
<protein>
    <recommendedName>
        <fullName evidence="5">Sulfotransferase domain-containing protein</fullName>
    </recommendedName>
</protein>
<reference evidence="3" key="2">
    <citation type="submission" date="2021-11" db="EMBL/GenBank/DDBJ databases">
        <authorList>
            <consortium name="Genoscope - CEA"/>
            <person name="William W."/>
        </authorList>
    </citation>
    <scope>NUCLEOTIDE SEQUENCE</scope>
</reference>
<dbReference type="OrthoDB" id="207130at2759"/>
<feature type="compositionally biased region" description="Acidic residues" evidence="1">
    <location>
        <begin position="585"/>
        <end position="604"/>
    </location>
</feature>
<evidence type="ECO:0008006" key="5">
    <source>
        <dbReference type="Google" id="ProtNLM"/>
    </source>
</evidence>
<feature type="compositionally biased region" description="Pro residues" evidence="1">
    <location>
        <begin position="508"/>
        <end position="523"/>
    </location>
</feature>
<feature type="region of interest" description="Disordered" evidence="1">
    <location>
        <begin position="500"/>
        <end position="604"/>
    </location>
</feature>